<feature type="compositionally biased region" description="Basic and acidic residues" evidence="1">
    <location>
        <begin position="1"/>
        <end position="11"/>
    </location>
</feature>
<evidence type="ECO:0000313" key="2">
    <source>
        <dbReference type="EMBL" id="GEU67415.1"/>
    </source>
</evidence>
<sequence>MSHEEVAKQESDSDSDTDSRPSSTLEESSKQKPQKKFTYINEKGERFQMYQKEIENQKGIEQDVKADVSRSKIKKGKKDLIDIVGLDVVEKVYKDKVKYDKYRLKMLNRRAYGMITNYGVLSRGKGPISLKVYRDDGSDEIINTFKLVTCTLKNEER</sequence>
<evidence type="ECO:0000256" key="1">
    <source>
        <dbReference type="SAM" id="MobiDB-lite"/>
    </source>
</evidence>
<proteinExistence type="predicted"/>
<feature type="region of interest" description="Disordered" evidence="1">
    <location>
        <begin position="1"/>
        <end position="37"/>
    </location>
</feature>
<reference evidence="2" key="1">
    <citation type="journal article" date="2019" name="Sci. Rep.">
        <title>Draft genome of Tanacetum cinerariifolium, the natural source of mosquito coil.</title>
        <authorList>
            <person name="Yamashiro T."/>
            <person name="Shiraishi A."/>
            <person name="Satake H."/>
            <person name="Nakayama K."/>
        </authorList>
    </citation>
    <scope>NUCLEOTIDE SEQUENCE</scope>
</reference>
<dbReference type="EMBL" id="BKCJ010005560">
    <property type="protein sequence ID" value="GEU67415.1"/>
    <property type="molecule type" value="Genomic_DNA"/>
</dbReference>
<comment type="caution">
    <text evidence="2">The sequence shown here is derived from an EMBL/GenBank/DDBJ whole genome shotgun (WGS) entry which is preliminary data.</text>
</comment>
<protein>
    <submittedName>
        <fullName evidence="2">Uncharacterized protein</fullName>
    </submittedName>
</protein>
<dbReference type="AlphaFoldDB" id="A0A6L2M522"/>
<organism evidence="2">
    <name type="scientific">Tanacetum cinerariifolium</name>
    <name type="common">Dalmatian daisy</name>
    <name type="synonym">Chrysanthemum cinerariifolium</name>
    <dbReference type="NCBI Taxonomy" id="118510"/>
    <lineage>
        <taxon>Eukaryota</taxon>
        <taxon>Viridiplantae</taxon>
        <taxon>Streptophyta</taxon>
        <taxon>Embryophyta</taxon>
        <taxon>Tracheophyta</taxon>
        <taxon>Spermatophyta</taxon>
        <taxon>Magnoliopsida</taxon>
        <taxon>eudicotyledons</taxon>
        <taxon>Gunneridae</taxon>
        <taxon>Pentapetalae</taxon>
        <taxon>asterids</taxon>
        <taxon>campanulids</taxon>
        <taxon>Asterales</taxon>
        <taxon>Asteraceae</taxon>
        <taxon>Asteroideae</taxon>
        <taxon>Anthemideae</taxon>
        <taxon>Anthemidinae</taxon>
        <taxon>Tanacetum</taxon>
    </lineage>
</organism>
<name>A0A6L2M522_TANCI</name>
<accession>A0A6L2M522</accession>
<gene>
    <name evidence="2" type="ORF">Tci_039393</name>
</gene>